<feature type="non-terminal residue" evidence="2">
    <location>
        <position position="482"/>
    </location>
</feature>
<keyword evidence="3" id="KW-1185">Reference proteome</keyword>
<evidence type="ECO:0000256" key="1">
    <source>
        <dbReference type="SAM" id="MobiDB-lite"/>
    </source>
</evidence>
<feature type="compositionally biased region" description="Basic and acidic residues" evidence="1">
    <location>
        <begin position="444"/>
        <end position="453"/>
    </location>
</feature>
<protein>
    <recommendedName>
        <fullName evidence="4">CCHC-type domain-containing protein</fullName>
    </recommendedName>
</protein>
<dbReference type="EMBL" id="JADCUA010000026">
    <property type="protein sequence ID" value="KAH9831486.1"/>
    <property type="molecule type" value="Genomic_DNA"/>
</dbReference>
<feature type="region of interest" description="Disordered" evidence="1">
    <location>
        <begin position="1"/>
        <end position="61"/>
    </location>
</feature>
<organism evidence="2 3">
    <name type="scientific">Rhodofomes roseus</name>
    <dbReference type="NCBI Taxonomy" id="34475"/>
    <lineage>
        <taxon>Eukaryota</taxon>
        <taxon>Fungi</taxon>
        <taxon>Dikarya</taxon>
        <taxon>Basidiomycota</taxon>
        <taxon>Agaricomycotina</taxon>
        <taxon>Agaricomycetes</taxon>
        <taxon>Polyporales</taxon>
        <taxon>Rhodofomes</taxon>
    </lineage>
</organism>
<feature type="compositionally biased region" description="Low complexity" evidence="1">
    <location>
        <begin position="43"/>
        <end position="59"/>
    </location>
</feature>
<dbReference type="RefSeq" id="XP_047774613.1">
    <property type="nucleotide sequence ID" value="XM_047921041.1"/>
</dbReference>
<evidence type="ECO:0000313" key="3">
    <source>
        <dbReference type="Proteomes" id="UP000814176"/>
    </source>
</evidence>
<feature type="region of interest" description="Disordered" evidence="1">
    <location>
        <begin position="444"/>
        <end position="482"/>
    </location>
</feature>
<accession>A0ABQ8K494</accession>
<evidence type="ECO:0008006" key="4">
    <source>
        <dbReference type="Google" id="ProtNLM"/>
    </source>
</evidence>
<dbReference type="Proteomes" id="UP000814176">
    <property type="component" value="Unassembled WGS sequence"/>
</dbReference>
<evidence type="ECO:0000313" key="2">
    <source>
        <dbReference type="EMBL" id="KAH9831486.1"/>
    </source>
</evidence>
<sequence>MQTPHHRNEVPRGPLTREDKDWHLQREVPRTERQRSYPREGVRVSFPPGVGGSSPSSGRTSHEYDYQGMHSYMQGSGSHDEAPSISAMNIAGPVHSMNRSLDHCLDMIEEMVGEDPDGETPSYLRTAKMDKPSTWSGTDDLYAFEEWLFELLMFFAVLHITGPRLDRDRVQIAGNSLADSAKDWYFCHVQSPRRSKRQWSFAEAIMALHRRFIHQDGEIKAIESWSKVTYHKSGGVTELLDKMTQYADRMAERPGDYEWKRRFLTALPSEMEETLRKVYFITPERSPFGSIVQAASRYEFAMQSAAASRTAQTNTMTKDGSGALRKFATQLSSRTRATGQSTRFSSRPSALNTGYTKPPPTSTAVVVSDKSLVKHAAPSGKATTPASGSTVICWSCGEQGHTTRDKDKCKNGGRLPPRKTGRMNAARIVEDDGTDSAEEYVHVEPVPTDHTDQPVDVQSGEEAEVTDYPQSEYGGSQYAYDD</sequence>
<feature type="compositionally biased region" description="Basic and acidic residues" evidence="1">
    <location>
        <begin position="1"/>
        <end position="42"/>
    </location>
</feature>
<dbReference type="GeneID" id="72001773"/>
<comment type="caution">
    <text evidence="2">The sequence shown here is derived from an EMBL/GenBank/DDBJ whole genome shotgun (WGS) entry which is preliminary data.</text>
</comment>
<feature type="region of interest" description="Disordered" evidence="1">
    <location>
        <begin position="332"/>
        <end position="363"/>
    </location>
</feature>
<reference evidence="2 3" key="1">
    <citation type="journal article" date="2021" name="Environ. Microbiol.">
        <title>Gene family expansions and transcriptome signatures uncover fungal adaptations to wood decay.</title>
        <authorList>
            <person name="Hage H."/>
            <person name="Miyauchi S."/>
            <person name="Viragh M."/>
            <person name="Drula E."/>
            <person name="Min B."/>
            <person name="Chaduli D."/>
            <person name="Navarro D."/>
            <person name="Favel A."/>
            <person name="Norest M."/>
            <person name="Lesage-Meessen L."/>
            <person name="Balint B."/>
            <person name="Merenyi Z."/>
            <person name="de Eugenio L."/>
            <person name="Morin E."/>
            <person name="Martinez A.T."/>
            <person name="Baldrian P."/>
            <person name="Stursova M."/>
            <person name="Martinez M.J."/>
            <person name="Novotny C."/>
            <person name="Magnuson J.K."/>
            <person name="Spatafora J.W."/>
            <person name="Maurice S."/>
            <person name="Pangilinan J."/>
            <person name="Andreopoulos W."/>
            <person name="LaButti K."/>
            <person name="Hundley H."/>
            <person name="Na H."/>
            <person name="Kuo A."/>
            <person name="Barry K."/>
            <person name="Lipzen A."/>
            <person name="Henrissat B."/>
            <person name="Riley R."/>
            <person name="Ahrendt S."/>
            <person name="Nagy L.G."/>
            <person name="Grigoriev I.V."/>
            <person name="Martin F."/>
            <person name="Rosso M.N."/>
        </authorList>
    </citation>
    <scope>NUCLEOTIDE SEQUENCE [LARGE SCALE GENOMIC DNA]</scope>
    <source>
        <strain evidence="2 3">CIRM-BRFM 1785</strain>
    </source>
</reference>
<gene>
    <name evidence="2" type="ORF">C8Q71DRAFT_715391</name>
</gene>
<proteinExistence type="predicted"/>
<name>A0ABQ8K494_9APHY</name>
<feature type="compositionally biased region" description="Polar residues" evidence="1">
    <location>
        <begin position="332"/>
        <end position="355"/>
    </location>
</feature>